<gene>
    <name evidence="7" type="ORF">JM658_02450</name>
</gene>
<feature type="transmembrane region" description="Helical" evidence="6">
    <location>
        <begin position="338"/>
        <end position="362"/>
    </location>
</feature>
<feature type="transmembrane region" description="Helical" evidence="6">
    <location>
        <begin position="147"/>
        <end position="171"/>
    </location>
</feature>
<dbReference type="EMBL" id="JAETXX010000001">
    <property type="protein sequence ID" value="MCF8713674.1"/>
    <property type="molecule type" value="Genomic_DNA"/>
</dbReference>
<name>A0ABS9IZS8_9FLAO</name>
<evidence type="ECO:0000313" key="7">
    <source>
        <dbReference type="EMBL" id="MCF8713674.1"/>
    </source>
</evidence>
<feature type="transmembrane region" description="Helical" evidence="6">
    <location>
        <begin position="434"/>
        <end position="450"/>
    </location>
</feature>
<dbReference type="InterPro" id="IPR050833">
    <property type="entry name" value="Poly_Biosynth_Transport"/>
</dbReference>
<dbReference type="RefSeq" id="WP_236957636.1">
    <property type="nucleotide sequence ID" value="NZ_JAETXX010000001.1"/>
</dbReference>
<sequence>MGSLKKLFKHTFIYGLATVLPRLLSLVLTRLYTDKLPTEDYGIYASLYVYLISGNVLLSYGMETAFFRFMNKSERKSEVQSTALTSIFVTSGLFLVFSLLFKDSIASFLGFKPEFIVYGILILFFDALCVIPFAWLRNQEMPLKYSFIKITTVIVNLGLNLFFFLVLPLLISDNETSVLNGLVFENKVNYIFISNVLASFFGLLLILPLYFRIRLRLDFNLWKRMIRYAFPVLIAGIAFSINEGFDKIMLKYLLPENIAEETVGIYAACYKLGAFMTLFVTAFKLGVEPFFFSNANKKNAKEIYADTTLYFTIFGSLIFLFVVVYIDVLKKILIHNSAYWEALWVVPFILLANLFFGIYHNLSVWYKITDRTIFGAYISVFGAIVTLALNFILIPIITYKGSAIATLVAYGSMMLLSFYFGQKNHPIPYNLKKIGSYLGVSILFVFLSFYVFDRNLIIGTLLVLVFLMLIYRLENKQLKEMVKSISIKKRK</sequence>
<accession>A0ABS9IZS8</accession>
<evidence type="ECO:0000313" key="8">
    <source>
        <dbReference type="Proteomes" id="UP000829517"/>
    </source>
</evidence>
<comment type="caution">
    <text evidence="7">The sequence shown here is derived from an EMBL/GenBank/DDBJ whole genome shotgun (WGS) entry which is preliminary data.</text>
</comment>
<dbReference type="PANTHER" id="PTHR30250:SF11">
    <property type="entry name" value="O-ANTIGEN TRANSPORTER-RELATED"/>
    <property type="match status" value="1"/>
</dbReference>
<feature type="transmembrane region" description="Helical" evidence="6">
    <location>
        <begin position="225"/>
        <end position="245"/>
    </location>
</feature>
<feature type="transmembrane region" description="Helical" evidence="6">
    <location>
        <begin position="81"/>
        <end position="100"/>
    </location>
</feature>
<feature type="transmembrane region" description="Helical" evidence="6">
    <location>
        <begin position="265"/>
        <end position="287"/>
    </location>
</feature>
<reference evidence="7 8" key="1">
    <citation type="submission" date="2021-01" db="EMBL/GenBank/DDBJ databases">
        <title>Genome sequencing of Joostella atrarenae M1-2 (= KCTC 23194).</title>
        <authorList>
            <person name="Zakaria M.R."/>
            <person name="Lam M.Q."/>
            <person name="Chong C.S."/>
        </authorList>
    </citation>
    <scope>NUCLEOTIDE SEQUENCE [LARGE SCALE GENOMIC DNA]</scope>
    <source>
        <strain evidence="7 8">M1-2</strain>
    </source>
</reference>
<feature type="transmembrane region" description="Helical" evidence="6">
    <location>
        <begin position="115"/>
        <end position="135"/>
    </location>
</feature>
<evidence type="ECO:0000256" key="2">
    <source>
        <dbReference type="ARBA" id="ARBA00022475"/>
    </source>
</evidence>
<dbReference type="Pfam" id="PF01943">
    <property type="entry name" value="Polysacc_synt"/>
    <property type="match status" value="1"/>
</dbReference>
<keyword evidence="2" id="KW-1003">Cell membrane</keyword>
<feature type="transmembrane region" description="Helical" evidence="6">
    <location>
        <begin position="12"/>
        <end position="29"/>
    </location>
</feature>
<keyword evidence="4 6" id="KW-1133">Transmembrane helix</keyword>
<feature type="transmembrane region" description="Helical" evidence="6">
    <location>
        <begin position="308"/>
        <end position="326"/>
    </location>
</feature>
<dbReference type="InterPro" id="IPR002797">
    <property type="entry name" value="Polysacc_synth"/>
</dbReference>
<dbReference type="PANTHER" id="PTHR30250">
    <property type="entry name" value="PST FAMILY PREDICTED COLANIC ACID TRANSPORTER"/>
    <property type="match status" value="1"/>
</dbReference>
<evidence type="ECO:0000256" key="3">
    <source>
        <dbReference type="ARBA" id="ARBA00022692"/>
    </source>
</evidence>
<evidence type="ECO:0000256" key="4">
    <source>
        <dbReference type="ARBA" id="ARBA00022989"/>
    </source>
</evidence>
<keyword evidence="8" id="KW-1185">Reference proteome</keyword>
<feature type="transmembrane region" description="Helical" evidence="6">
    <location>
        <begin position="374"/>
        <end position="397"/>
    </location>
</feature>
<feature type="transmembrane region" description="Helical" evidence="6">
    <location>
        <begin position="191"/>
        <end position="213"/>
    </location>
</feature>
<evidence type="ECO:0000256" key="6">
    <source>
        <dbReference type="SAM" id="Phobius"/>
    </source>
</evidence>
<evidence type="ECO:0000256" key="1">
    <source>
        <dbReference type="ARBA" id="ARBA00004651"/>
    </source>
</evidence>
<feature type="transmembrane region" description="Helical" evidence="6">
    <location>
        <begin position="41"/>
        <end position="60"/>
    </location>
</feature>
<evidence type="ECO:0000256" key="5">
    <source>
        <dbReference type="ARBA" id="ARBA00023136"/>
    </source>
</evidence>
<dbReference type="Proteomes" id="UP000829517">
    <property type="component" value="Unassembled WGS sequence"/>
</dbReference>
<organism evidence="7 8">
    <name type="scientific">Joostella atrarenae</name>
    <dbReference type="NCBI Taxonomy" id="679257"/>
    <lineage>
        <taxon>Bacteria</taxon>
        <taxon>Pseudomonadati</taxon>
        <taxon>Bacteroidota</taxon>
        <taxon>Flavobacteriia</taxon>
        <taxon>Flavobacteriales</taxon>
        <taxon>Flavobacteriaceae</taxon>
        <taxon>Joostella</taxon>
    </lineage>
</organism>
<feature type="transmembrane region" description="Helical" evidence="6">
    <location>
        <begin position="456"/>
        <end position="473"/>
    </location>
</feature>
<protein>
    <submittedName>
        <fullName evidence="7">Oligosaccharide flippase family protein</fullName>
    </submittedName>
</protein>
<comment type="subcellular location">
    <subcellularLocation>
        <location evidence="1">Cell membrane</location>
        <topology evidence="1">Multi-pass membrane protein</topology>
    </subcellularLocation>
</comment>
<proteinExistence type="predicted"/>
<feature type="transmembrane region" description="Helical" evidence="6">
    <location>
        <begin position="403"/>
        <end position="422"/>
    </location>
</feature>
<keyword evidence="3 6" id="KW-0812">Transmembrane</keyword>
<keyword evidence="5 6" id="KW-0472">Membrane</keyword>